<dbReference type="InterPro" id="IPR021973">
    <property type="entry name" value="SprA-related"/>
</dbReference>
<feature type="region of interest" description="Disordered" evidence="2">
    <location>
        <begin position="327"/>
        <end position="374"/>
    </location>
</feature>
<dbReference type="EMBL" id="BMQX01000005">
    <property type="protein sequence ID" value="GGQ11772.1"/>
    <property type="molecule type" value="Genomic_DNA"/>
</dbReference>
<feature type="compositionally biased region" description="Polar residues" evidence="2">
    <location>
        <begin position="1"/>
        <end position="10"/>
    </location>
</feature>
<evidence type="ECO:0000313" key="4">
    <source>
        <dbReference type="Proteomes" id="UP000619118"/>
    </source>
</evidence>
<feature type="region of interest" description="Disordered" evidence="2">
    <location>
        <begin position="1"/>
        <end position="24"/>
    </location>
</feature>
<evidence type="ECO:0000256" key="1">
    <source>
        <dbReference type="SAM" id="Coils"/>
    </source>
</evidence>
<dbReference type="Proteomes" id="UP000619118">
    <property type="component" value="Unassembled WGS sequence"/>
</dbReference>
<evidence type="ECO:0000256" key="2">
    <source>
        <dbReference type="SAM" id="MobiDB-lite"/>
    </source>
</evidence>
<feature type="region of interest" description="Disordered" evidence="2">
    <location>
        <begin position="147"/>
        <end position="180"/>
    </location>
</feature>
<sequence length="379" mass="40648">MNIASVLQQTSVSNSGSSNSSAHLRTQTANIQANAVEPQTIYTPTSSQQATPFQPVGFNDVNDQSSTVNPFVATTEQPTDSQPIGSDGVTAPKGAEVALSDVDVEQAADEQTQQDTEAAKEQINKQIEQKQQQIEQAEAQQISELTQRDREVKTHEQAHAAVGGSFAQSPSYEYEKGPDGRRYAVDGEVSIDVAPISGDPQATLNKMQKVYAAAMAPVQPSMADIRVAAQAVQYMNEAKQALVVERQQSVLSAQDSEHLTELGNIFKQADNSDPLAPFMQKQSNSDNTIAIEVASATPDTSSIEALNSQSIASKPIVNATLTASQISSSATSRDADIQSDSANGINQQSNSASRYNPYQNQLLQQTSSQSQQQGFEFYV</sequence>
<evidence type="ECO:0000313" key="3">
    <source>
        <dbReference type="EMBL" id="GGQ11772.1"/>
    </source>
</evidence>
<accession>A0ABQ2R554</accession>
<keyword evidence="1" id="KW-0175">Coiled coil</keyword>
<feature type="compositionally biased region" description="Polar residues" evidence="2">
    <location>
        <begin position="327"/>
        <end position="358"/>
    </location>
</feature>
<name>A0ABQ2R554_9GAMM</name>
<reference evidence="4" key="1">
    <citation type="journal article" date="2019" name="Int. J. Syst. Evol. Microbiol.">
        <title>The Global Catalogue of Microorganisms (GCM) 10K type strain sequencing project: providing services to taxonomists for standard genome sequencing and annotation.</title>
        <authorList>
            <consortium name="The Broad Institute Genomics Platform"/>
            <consortium name="The Broad Institute Genome Sequencing Center for Infectious Disease"/>
            <person name="Wu L."/>
            <person name="Ma J."/>
        </authorList>
    </citation>
    <scope>NUCLEOTIDE SEQUENCE [LARGE SCALE GENOMIC DNA]</scope>
    <source>
        <strain evidence="4">JCM 32306</strain>
    </source>
</reference>
<proteinExistence type="predicted"/>
<feature type="coiled-coil region" evidence="1">
    <location>
        <begin position="113"/>
        <end position="147"/>
    </location>
</feature>
<dbReference type="Pfam" id="PF12118">
    <property type="entry name" value="SprA-related"/>
    <property type="match status" value="1"/>
</dbReference>
<gene>
    <name evidence="3" type="ORF">GCM10009411_10600</name>
</gene>
<keyword evidence="4" id="KW-1185">Reference proteome</keyword>
<feature type="compositionally biased region" description="Low complexity" evidence="2">
    <location>
        <begin position="359"/>
        <end position="373"/>
    </location>
</feature>
<feature type="compositionally biased region" description="Basic and acidic residues" evidence="2">
    <location>
        <begin position="147"/>
        <end position="158"/>
    </location>
</feature>
<evidence type="ECO:0008006" key="5">
    <source>
        <dbReference type="Google" id="ProtNLM"/>
    </source>
</evidence>
<protein>
    <recommendedName>
        <fullName evidence="5">Catalase</fullName>
    </recommendedName>
</protein>
<feature type="region of interest" description="Disordered" evidence="2">
    <location>
        <begin position="44"/>
        <end position="66"/>
    </location>
</feature>
<feature type="compositionally biased region" description="Low complexity" evidence="2">
    <location>
        <begin position="11"/>
        <end position="21"/>
    </location>
</feature>
<comment type="caution">
    <text evidence="3">The sequence shown here is derived from an EMBL/GenBank/DDBJ whole genome shotgun (WGS) entry which is preliminary data.</text>
</comment>
<organism evidence="3 4">
    <name type="scientific">Shewanella litoralis</name>
    <dbReference type="NCBI Taxonomy" id="2282700"/>
    <lineage>
        <taxon>Bacteria</taxon>
        <taxon>Pseudomonadati</taxon>
        <taxon>Pseudomonadota</taxon>
        <taxon>Gammaproteobacteria</taxon>
        <taxon>Alteromonadales</taxon>
        <taxon>Shewanellaceae</taxon>
        <taxon>Shewanella</taxon>
    </lineage>
</organism>